<feature type="region of interest" description="Disordered" evidence="1">
    <location>
        <begin position="68"/>
        <end position="103"/>
    </location>
</feature>
<accession>A0ABT6FD26</accession>
<gene>
    <name evidence="2" type="ORF">PZE19_16965</name>
</gene>
<dbReference type="Proteomes" id="UP001216907">
    <property type="component" value="Unassembled WGS sequence"/>
</dbReference>
<name>A0ABT6FD26_9BACT</name>
<reference evidence="2 3" key="1">
    <citation type="submission" date="2023-03" db="EMBL/GenBank/DDBJ databases">
        <title>Paludisphaera mucosa sp. nov. a novel planctomycete from northern fen.</title>
        <authorList>
            <person name="Ivanova A."/>
        </authorList>
    </citation>
    <scope>NUCLEOTIDE SEQUENCE [LARGE SCALE GENOMIC DNA]</scope>
    <source>
        <strain evidence="2 3">Pla2</strain>
    </source>
</reference>
<evidence type="ECO:0000256" key="1">
    <source>
        <dbReference type="SAM" id="MobiDB-lite"/>
    </source>
</evidence>
<protein>
    <recommendedName>
        <fullName evidence="4">Transposase IS4-like domain-containing protein</fullName>
    </recommendedName>
</protein>
<sequence length="103" mass="11544">MAASGWATGECAGAGPIWLLIEEQADGALKYAFSNLPSDTSRLQAVRLWRSRWPVELGCQQMKEELGLDHHEGRSRRGFLTLERRRARRGRSRPGKKGGAERP</sequence>
<proteinExistence type="predicted"/>
<comment type="caution">
    <text evidence="2">The sequence shown here is derived from an EMBL/GenBank/DDBJ whole genome shotgun (WGS) entry which is preliminary data.</text>
</comment>
<dbReference type="EMBL" id="JARRAG010000002">
    <property type="protein sequence ID" value="MDG3005482.1"/>
    <property type="molecule type" value="Genomic_DNA"/>
</dbReference>
<keyword evidence="3" id="KW-1185">Reference proteome</keyword>
<evidence type="ECO:0000313" key="3">
    <source>
        <dbReference type="Proteomes" id="UP001216907"/>
    </source>
</evidence>
<organism evidence="2 3">
    <name type="scientific">Paludisphaera mucosa</name>
    <dbReference type="NCBI Taxonomy" id="3030827"/>
    <lineage>
        <taxon>Bacteria</taxon>
        <taxon>Pseudomonadati</taxon>
        <taxon>Planctomycetota</taxon>
        <taxon>Planctomycetia</taxon>
        <taxon>Isosphaerales</taxon>
        <taxon>Isosphaeraceae</taxon>
        <taxon>Paludisphaera</taxon>
    </lineage>
</organism>
<feature type="compositionally biased region" description="Basic residues" evidence="1">
    <location>
        <begin position="85"/>
        <end position="96"/>
    </location>
</feature>
<evidence type="ECO:0000313" key="2">
    <source>
        <dbReference type="EMBL" id="MDG3005482.1"/>
    </source>
</evidence>
<evidence type="ECO:0008006" key="4">
    <source>
        <dbReference type="Google" id="ProtNLM"/>
    </source>
</evidence>